<evidence type="ECO:0000313" key="4">
    <source>
        <dbReference type="Proteomes" id="UP000270190"/>
    </source>
</evidence>
<dbReference type="PANTHER" id="PTHR46558">
    <property type="entry name" value="TRACRIPTIONAL REGULATORY PROTEIN-RELATED-RELATED"/>
    <property type="match status" value="1"/>
</dbReference>
<dbReference type="RefSeq" id="WP_120487784.1">
    <property type="nucleotide sequence ID" value="NZ_OUNC01000013.1"/>
</dbReference>
<accession>A0A2X0QWB6</accession>
<dbReference type="EMBL" id="OUNC01000013">
    <property type="protein sequence ID" value="SPP28428.1"/>
    <property type="molecule type" value="Genomic_DNA"/>
</dbReference>
<dbReference type="SUPFAM" id="SSF47413">
    <property type="entry name" value="lambda repressor-like DNA-binding domains"/>
    <property type="match status" value="1"/>
</dbReference>
<gene>
    <name evidence="3" type="ORF">BTBSAS_200015</name>
</gene>
<proteinExistence type="predicted"/>
<dbReference type="SMART" id="SM00530">
    <property type="entry name" value="HTH_XRE"/>
    <property type="match status" value="1"/>
</dbReference>
<dbReference type="PANTHER" id="PTHR46558:SF11">
    <property type="entry name" value="HTH-TYPE TRANSCRIPTIONAL REGULATOR XRE"/>
    <property type="match status" value="1"/>
</dbReference>
<reference evidence="4" key="1">
    <citation type="submission" date="2018-04" db="EMBL/GenBank/DDBJ databases">
        <authorList>
            <person name="Illikoud N."/>
        </authorList>
    </citation>
    <scope>NUCLEOTIDE SEQUENCE [LARGE SCALE GENOMIC DNA]</scope>
</reference>
<dbReference type="Pfam" id="PF01381">
    <property type="entry name" value="HTH_3"/>
    <property type="match status" value="1"/>
</dbReference>
<sequence>MNETKIPNYAKQTMKSLRARAGMTQEEASLALGVSKKTLKNWESNSSKMNFEDMVKASKLYSCPISYIFFGDSNAFSVRLLKEKEFQWN</sequence>
<evidence type="ECO:0000313" key="3">
    <source>
        <dbReference type="EMBL" id="SPP28428.1"/>
    </source>
</evidence>
<evidence type="ECO:0000259" key="2">
    <source>
        <dbReference type="PROSITE" id="PS50943"/>
    </source>
</evidence>
<dbReference type="GO" id="GO:0003677">
    <property type="term" value="F:DNA binding"/>
    <property type="evidence" value="ECO:0007669"/>
    <property type="project" value="UniProtKB-KW"/>
</dbReference>
<name>A0A2X0QWB6_BROTH</name>
<evidence type="ECO:0000256" key="1">
    <source>
        <dbReference type="ARBA" id="ARBA00023125"/>
    </source>
</evidence>
<protein>
    <recommendedName>
        <fullName evidence="2">HTH cro/C1-type domain-containing protein</fullName>
    </recommendedName>
</protein>
<feature type="domain" description="HTH cro/C1-type" evidence="2">
    <location>
        <begin position="14"/>
        <end position="68"/>
    </location>
</feature>
<keyword evidence="1" id="KW-0238">DNA-binding</keyword>
<dbReference type="Gene3D" id="1.10.260.40">
    <property type="entry name" value="lambda repressor-like DNA-binding domains"/>
    <property type="match status" value="1"/>
</dbReference>
<dbReference type="PROSITE" id="PS50943">
    <property type="entry name" value="HTH_CROC1"/>
    <property type="match status" value="1"/>
</dbReference>
<dbReference type="Proteomes" id="UP000270190">
    <property type="component" value="Unassembled WGS sequence"/>
</dbReference>
<dbReference type="AlphaFoldDB" id="A0A2X0QWB6"/>
<dbReference type="InterPro" id="IPR010982">
    <property type="entry name" value="Lambda_DNA-bd_dom_sf"/>
</dbReference>
<organism evidence="3 4">
    <name type="scientific">Brochothrix thermosphacta</name>
    <name type="common">Microbacterium thermosphactum</name>
    <dbReference type="NCBI Taxonomy" id="2756"/>
    <lineage>
        <taxon>Bacteria</taxon>
        <taxon>Bacillati</taxon>
        <taxon>Bacillota</taxon>
        <taxon>Bacilli</taxon>
        <taxon>Bacillales</taxon>
        <taxon>Listeriaceae</taxon>
        <taxon>Brochothrix</taxon>
    </lineage>
</organism>
<dbReference type="InterPro" id="IPR001387">
    <property type="entry name" value="Cro/C1-type_HTH"/>
</dbReference>
<dbReference type="CDD" id="cd00093">
    <property type="entry name" value="HTH_XRE"/>
    <property type="match status" value="1"/>
</dbReference>